<dbReference type="AlphaFoldDB" id="V5BR66"/>
<comment type="caution">
    <text evidence="2">The sequence shown here is derived from an EMBL/GenBank/DDBJ whole genome shotgun (WGS) entry which is preliminary data.</text>
</comment>
<reference evidence="2 3" key="1">
    <citation type="journal article" date="2013" name="Genome Announc.">
        <title>Draft Genome Sequence of the Methanotrophic Gammaproteobacterium Methyloglobulus morosus DSM 22980 Strain KoM1.</title>
        <authorList>
            <person name="Poehlein A."/>
            <person name="Deutzmann J.S."/>
            <person name="Daniel R."/>
            <person name="Simeonova D.D."/>
        </authorList>
    </citation>
    <scope>NUCLEOTIDE SEQUENCE [LARGE SCALE GENOMIC DNA]</scope>
    <source>
        <strain evidence="2 3">KoM1</strain>
    </source>
</reference>
<evidence type="ECO:0000256" key="1">
    <source>
        <dbReference type="SAM" id="SignalP"/>
    </source>
</evidence>
<feature type="chain" id="PRO_5004733372" evidence="1">
    <location>
        <begin position="20"/>
        <end position="47"/>
    </location>
</feature>
<organism evidence="2 3">
    <name type="scientific">Methyloglobulus morosus KoM1</name>
    <dbReference type="NCBI Taxonomy" id="1116472"/>
    <lineage>
        <taxon>Bacteria</taxon>
        <taxon>Pseudomonadati</taxon>
        <taxon>Pseudomonadota</taxon>
        <taxon>Gammaproteobacteria</taxon>
        <taxon>Methylococcales</taxon>
        <taxon>Methylococcaceae</taxon>
        <taxon>Methyloglobulus</taxon>
    </lineage>
</organism>
<keyword evidence="3" id="KW-1185">Reference proteome</keyword>
<accession>V5BR66</accession>
<dbReference type="EMBL" id="AYLO01000158">
    <property type="protein sequence ID" value="ESS67023.1"/>
    <property type="molecule type" value="Genomic_DNA"/>
</dbReference>
<evidence type="ECO:0000313" key="2">
    <source>
        <dbReference type="EMBL" id="ESS67023.1"/>
    </source>
</evidence>
<protein>
    <submittedName>
        <fullName evidence="2">Uncharacterized protein</fullName>
    </submittedName>
</protein>
<proteinExistence type="predicted"/>
<dbReference type="Proteomes" id="UP000017842">
    <property type="component" value="Unassembled WGS sequence"/>
</dbReference>
<keyword evidence="1" id="KW-0732">Signal</keyword>
<evidence type="ECO:0000313" key="3">
    <source>
        <dbReference type="Proteomes" id="UP000017842"/>
    </source>
</evidence>
<gene>
    <name evidence="2" type="ORF">MGMO_173c00020</name>
</gene>
<name>V5BR66_9GAMM</name>
<feature type="signal peptide" evidence="1">
    <location>
        <begin position="1"/>
        <end position="19"/>
    </location>
</feature>
<sequence>MFKPIFFILLLVLSTPTMADCSYNGGVYPEGTVMGPYVCAGNQWIGR</sequence>